<dbReference type="GO" id="GO:0007423">
    <property type="term" value="P:sensory organ development"/>
    <property type="evidence" value="ECO:0007669"/>
    <property type="project" value="UniProtKB-ARBA"/>
</dbReference>
<evidence type="ECO:0000256" key="8">
    <source>
        <dbReference type="ARBA" id="ARBA00023157"/>
    </source>
</evidence>
<dbReference type="SMART" id="SM00112">
    <property type="entry name" value="CA"/>
    <property type="match status" value="5"/>
</dbReference>
<feature type="domain" description="Cadherin" evidence="11">
    <location>
        <begin position="143"/>
        <end position="290"/>
    </location>
</feature>
<feature type="domain" description="Cadherin" evidence="11">
    <location>
        <begin position="27"/>
        <end position="142"/>
    </location>
</feature>
<dbReference type="GO" id="GO:0051239">
    <property type="term" value="P:regulation of multicellular organismal process"/>
    <property type="evidence" value="ECO:0007669"/>
    <property type="project" value="UniProtKB-ARBA"/>
</dbReference>
<protein>
    <submittedName>
        <fullName evidence="12">Protocadherin-like wing polarity protein stan</fullName>
    </submittedName>
</protein>
<keyword evidence="3" id="KW-0812">Transmembrane</keyword>
<evidence type="ECO:0000256" key="10">
    <source>
        <dbReference type="PROSITE-ProRule" id="PRU00043"/>
    </source>
</evidence>
<evidence type="ECO:0000256" key="5">
    <source>
        <dbReference type="ARBA" id="ARBA00022837"/>
    </source>
</evidence>
<evidence type="ECO:0000259" key="11">
    <source>
        <dbReference type="PROSITE" id="PS50268"/>
    </source>
</evidence>
<dbReference type="InterPro" id="IPR002126">
    <property type="entry name" value="Cadherin-like_dom"/>
</dbReference>
<dbReference type="GO" id="GO:0050793">
    <property type="term" value="P:regulation of developmental process"/>
    <property type="evidence" value="ECO:0007669"/>
    <property type="project" value="UniProtKB-ARBA"/>
</dbReference>
<keyword evidence="6" id="KW-1133">Transmembrane helix</keyword>
<evidence type="ECO:0000256" key="2">
    <source>
        <dbReference type="ARBA" id="ARBA00022536"/>
    </source>
</evidence>
<evidence type="ECO:0000256" key="1">
    <source>
        <dbReference type="ARBA" id="ARBA00004167"/>
    </source>
</evidence>
<dbReference type="PROSITE" id="PS00232">
    <property type="entry name" value="CADHERIN_1"/>
    <property type="match status" value="6"/>
</dbReference>
<dbReference type="InterPro" id="IPR015919">
    <property type="entry name" value="Cadherin-like_sf"/>
</dbReference>
<dbReference type="InterPro" id="IPR020894">
    <property type="entry name" value="Cadherin_CS"/>
</dbReference>
<dbReference type="InterPro" id="IPR050174">
    <property type="entry name" value="Protocadherin/Cadherin-CA"/>
</dbReference>
<dbReference type="GO" id="GO:0001736">
    <property type="term" value="P:establishment of planar polarity"/>
    <property type="evidence" value="ECO:0007669"/>
    <property type="project" value="UniProtKB-ARBA"/>
</dbReference>
<keyword evidence="13" id="KW-1185">Reference proteome</keyword>
<evidence type="ECO:0000256" key="7">
    <source>
        <dbReference type="ARBA" id="ARBA00023136"/>
    </source>
</evidence>
<keyword evidence="8" id="KW-1015">Disulfide bond</keyword>
<dbReference type="Gene3D" id="2.60.40.60">
    <property type="entry name" value="Cadherins"/>
    <property type="match status" value="10"/>
</dbReference>
<accession>A0AAV4UMT5</accession>
<sequence length="664" mass="72185">MIFASNTGTATVEVIVIDRNDHTPVFEQATYVASVREMSPIGSTVVTANSIEKQSLLFPLVQATDKGVDPEQRSAIATVEISVLDDNDNYPQFTERTYLIDVPEDIEWASRPVIAVVKAEDKDLGVNAAIRVLDANDNDPKFYTSLIQDSVSEGVPIGHSVLRVQAYDADDGPNSEIVYSILPTDQPIPFAVDRIGSPSRSSTASIIIRVQDINDNDPVFEPKSYEASVSEIDPPGTPVVGVTATDRDEEPRLIYHISEGNHRVTDAGGRYDTATVHINVTDANTHRPVFEKVPYTASVSEDAVIGTTVLVVEASDGDVGENARISYFIEDNPEFTIDSATGAISTSQTLDRELTAGFVLVVTAQDHGSPSLSDTINVEVEVLDVNDNPPNFILPSYSASIREDALVGLSVLQVSASDKDIGLSGQVRYTFSGGEDGDGAFIVEPTSGIIRTNQMLDRESVSKYKLVVHAVDRGVTPLSSSAAITVNIEDVNDNPPRFDTDVVKLFVSENSPIGSLVGEIMATDPDEGPNADIFYSIVGGQDGDKFNLISRNGGAELCTKTYLDYETSKKKYVLIIRAASPPLRNDVEVNVWVTDVNDNAPRLRDFVIVFNHHKNHFPKNPIGKVPAYDADVTDRLRYKFISGNNANLLILNEKKLENSLLVLI</sequence>
<reference evidence="12 13" key="1">
    <citation type="submission" date="2021-06" db="EMBL/GenBank/DDBJ databases">
        <title>Caerostris extrusa draft genome.</title>
        <authorList>
            <person name="Kono N."/>
            <person name="Arakawa K."/>
        </authorList>
    </citation>
    <scope>NUCLEOTIDE SEQUENCE [LARGE SCALE GENOMIC DNA]</scope>
</reference>
<comment type="caution">
    <text evidence="12">The sequence shown here is derived from an EMBL/GenBank/DDBJ whole genome shotgun (WGS) entry which is preliminary data.</text>
</comment>
<evidence type="ECO:0000256" key="6">
    <source>
        <dbReference type="ARBA" id="ARBA00022989"/>
    </source>
</evidence>
<dbReference type="GO" id="GO:0007156">
    <property type="term" value="P:homophilic cell adhesion via plasma membrane adhesion molecules"/>
    <property type="evidence" value="ECO:0007669"/>
    <property type="project" value="InterPro"/>
</dbReference>
<evidence type="ECO:0000256" key="9">
    <source>
        <dbReference type="ARBA" id="ARBA00023180"/>
    </source>
</evidence>
<proteinExistence type="predicted"/>
<organism evidence="12 13">
    <name type="scientific">Caerostris extrusa</name>
    <name type="common">Bark spider</name>
    <name type="synonym">Caerostris bankana</name>
    <dbReference type="NCBI Taxonomy" id="172846"/>
    <lineage>
        <taxon>Eukaryota</taxon>
        <taxon>Metazoa</taxon>
        <taxon>Ecdysozoa</taxon>
        <taxon>Arthropoda</taxon>
        <taxon>Chelicerata</taxon>
        <taxon>Arachnida</taxon>
        <taxon>Araneae</taxon>
        <taxon>Araneomorphae</taxon>
        <taxon>Entelegynae</taxon>
        <taxon>Araneoidea</taxon>
        <taxon>Araneidae</taxon>
        <taxon>Caerostris</taxon>
    </lineage>
</organism>
<dbReference type="Proteomes" id="UP001054945">
    <property type="component" value="Unassembled WGS sequence"/>
</dbReference>
<feature type="domain" description="Cadherin" evidence="11">
    <location>
        <begin position="393"/>
        <end position="498"/>
    </location>
</feature>
<evidence type="ECO:0000256" key="4">
    <source>
        <dbReference type="ARBA" id="ARBA00022737"/>
    </source>
</evidence>
<dbReference type="Pfam" id="PF23592">
    <property type="entry name" value="Cadherin_CELSR2_9th"/>
    <property type="match status" value="1"/>
</dbReference>
<name>A0AAV4UMT5_CAEEX</name>
<dbReference type="PANTHER" id="PTHR24028">
    <property type="entry name" value="CADHERIN-87A"/>
    <property type="match status" value="1"/>
</dbReference>
<dbReference type="CDD" id="cd11304">
    <property type="entry name" value="Cadherin_repeat"/>
    <property type="match status" value="5"/>
</dbReference>
<gene>
    <name evidence="12" type="primary">stan</name>
    <name evidence="12" type="ORF">CEXT_105911</name>
</gene>
<dbReference type="PANTHER" id="PTHR24028:SF328">
    <property type="entry name" value="CADHERIN-3"/>
    <property type="match status" value="1"/>
</dbReference>
<dbReference type="InterPro" id="IPR056286">
    <property type="entry name" value="Cadherin_CELSR1-3_9th"/>
</dbReference>
<dbReference type="FunFam" id="2.60.40.60:FF:000029">
    <property type="entry name" value="Cadherin EGF LAG seven-pass G-type receptor 3"/>
    <property type="match status" value="1"/>
</dbReference>
<dbReference type="AlphaFoldDB" id="A0AAV4UMT5"/>
<keyword evidence="5 10" id="KW-0106">Calcium</keyword>
<evidence type="ECO:0000256" key="3">
    <source>
        <dbReference type="ARBA" id="ARBA00022692"/>
    </source>
</evidence>
<feature type="domain" description="Cadherin" evidence="11">
    <location>
        <begin position="291"/>
        <end position="392"/>
    </location>
</feature>
<keyword evidence="2" id="KW-0245">EGF-like domain</keyword>
<dbReference type="GO" id="GO:0005509">
    <property type="term" value="F:calcium ion binding"/>
    <property type="evidence" value="ECO:0007669"/>
    <property type="project" value="UniProtKB-UniRule"/>
</dbReference>
<dbReference type="GO" id="GO:0030182">
    <property type="term" value="P:neuron differentiation"/>
    <property type="evidence" value="ECO:0007669"/>
    <property type="project" value="UniProtKB-ARBA"/>
</dbReference>
<comment type="subcellular location">
    <subcellularLocation>
        <location evidence="1">Membrane</location>
        <topology evidence="1">Single-pass membrane protein</topology>
    </subcellularLocation>
</comment>
<evidence type="ECO:0000313" key="12">
    <source>
        <dbReference type="EMBL" id="GIY59073.1"/>
    </source>
</evidence>
<dbReference type="FunFam" id="2.60.40.60:FF:000020">
    <property type="entry name" value="Dachsous cadherin-related 1b"/>
    <property type="match status" value="1"/>
</dbReference>
<dbReference type="EMBL" id="BPLR01013152">
    <property type="protein sequence ID" value="GIY59073.1"/>
    <property type="molecule type" value="Genomic_DNA"/>
</dbReference>
<dbReference type="PRINTS" id="PR00205">
    <property type="entry name" value="CADHERIN"/>
</dbReference>
<evidence type="ECO:0000313" key="13">
    <source>
        <dbReference type="Proteomes" id="UP001054945"/>
    </source>
</evidence>
<dbReference type="FunFam" id="2.60.40.60:FF:000010">
    <property type="entry name" value="Cadherin EGF LAG seven-pass G-type receptor 3"/>
    <property type="match status" value="1"/>
</dbReference>
<dbReference type="Pfam" id="PF00028">
    <property type="entry name" value="Cadherin"/>
    <property type="match status" value="3"/>
</dbReference>
<dbReference type="GO" id="GO:0120036">
    <property type="term" value="P:plasma membrane bounded cell projection organization"/>
    <property type="evidence" value="ECO:0007669"/>
    <property type="project" value="UniProtKB-ARBA"/>
</dbReference>
<dbReference type="PROSITE" id="PS50268">
    <property type="entry name" value="CADHERIN_2"/>
    <property type="match status" value="5"/>
</dbReference>
<keyword evidence="7" id="KW-0472">Membrane</keyword>
<feature type="domain" description="Cadherin" evidence="11">
    <location>
        <begin position="499"/>
        <end position="603"/>
    </location>
</feature>
<keyword evidence="4" id="KW-0677">Repeat</keyword>
<dbReference type="GO" id="GO:0005886">
    <property type="term" value="C:plasma membrane"/>
    <property type="evidence" value="ECO:0007669"/>
    <property type="project" value="InterPro"/>
</dbReference>
<dbReference type="SUPFAM" id="SSF49313">
    <property type="entry name" value="Cadherin-like"/>
    <property type="match status" value="8"/>
</dbReference>
<keyword evidence="9" id="KW-0325">Glycoprotein</keyword>